<accession>A0AAV4PXM3</accession>
<sequence length="135" mass="16157">MALHHFSFLYDSEQQDITYIKDKDASPWFKADDIDEVLEYRHFLSADYHKEWHKIADSGNEDPNTVFVNMRGLLQWQSSTIDTPDTEAFKRWIVNELLPTIRGPHILQVYKKKIRTTSLFLCRITWITLKRSRRK</sequence>
<dbReference type="SMART" id="SM01040">
    <property type="entry name" value="Bro-N"/>
    <property type="match status" value="1"/>
</dbReference>
<keyword evidence="3" id="KW-1185">Reference proteome</keyword>
<gene>
    <name evidence="2" type="ORF">CEXT_47831</name>
</gene>
<dbReference type="Pfam" id="PF02498">
    <property type="entry name" value="Bro-N"/>
    <property type="match status" value="1"/>
</dbReference>
<dbReference type="Proteomes" id="UP001054945">
    <property type="component" value="Unassembled WGS sequence"/>
</dbReference>
<organism evidence="2 3">
    <name type="scientific">Caerostris extrusa</name>
    <name type="common">Bark spider</name>
    <name type="synonym">Caerostris bankana</name>
    <dbReference type="NCBI Taxonomy" id="172846"/>
    <lineage>
        <taxon>Eukaryota</taxon>
        <taxon>Metazoa</taxon>
        <taxon>Ecdysozoa</taxon>
        <taxon>Arthropoda</taxon>
        <taxon>Chelicerata</taxon>
        <taxon>Arachnida</taxon>
        <taxon>Araneae</taxon>
        <taxon>Araneomorphae</taxon>
        <taxon>Entelegynae</taxon>
        <taxon>Araneoidea</taxon>
        <taxon>Araneidae</taxon>
        <taxon>Caerostris</taxon>
    </lineage>
</organism>
<dbReference type="EMBL" id="BPLR01005417">
    <property type="protein sequence ID" value="GIY02158.1"/>
    <property type="molecule type" value="Genomic_DNA"/>
</dbReference>
<feature type="domain" description="Bro-N" evidence="1">
    <location>
        <begin position="14"/>
        <end position="105"/>
    </location>
</feature>
<comment type="caution">
    <text evidence="2">The sequence shown here is derived from an EMBL/GenBank/DDBJ whole genome shotgun (WGS) entry which is preliminary data.</text>
</comment>
<name>A0AAV4PXM3_CAEEX</name>
<dbReference type="AlphaFoldDB" id="A0AAV4PXM3"/>
<dbReference type="PROSITE" id="PS51750">
    <property type="entry name" value="BRO_N"/>
    <property type="match status" value="1"/>
</dbReference>
<dbReference type="InterPro" id="IPR003497">
    <property type="entry name" value="BRO_N_domain"/>
</dbReference>
<reference evidence="2 3" key="1">
    <citation type="submission" date="2021-06" db="EMBL/GenBank/DDBJ databases">
        <title>Caerostris extrusa draft genome.</title>
        <authorList>
            <person name="Kono N."/>
            <person name="Arakawa K."/>
        </authorList>
    </citation>
    <scope>NUCLEOTIDE SEQUENCE [LARGE SCALE GENOMIC DNA]</scope>
</reference>
<proteinExistence type="predicted"/>
<evidence type="ECO:0000313" key="2">
    <source>
        <dbReference type="EMBL" id="GIY02158.1"/>
    </source>
</evidence>
<evidence type="ECO:0000313" key="3">
    <source>
        <dbReference type="Proteomes" id="UP001054945"/>
    </source>
</evidence>
<evidence type="ECO:0000259" key="1">
    <source>
        <dbReference type="PROSITE" id="PS51750"/>
    </source>
</evidence>
<protein>
    <recommendedName>
        <fullName evidence="1">Bro-N domain-containing protein</fullName>
    </recommendedName>
</protein>